<evidence type="ECO:0000313" key="1">
    <source>
        <dbReference type="EMBL" id="GGB03673.1"/>
    </source>
</evidence>
<name>A0A8J2XTF5_9BACT</name>
<protein>
    <submittedName>
        <fullName evidence="1">Uncharacterized protein</fullName>
    </submittedName>
</protein>
<evidence type="ECO:0000313" key="2">
    <source>
        <dbReference type="Proteomes" id="UP000607559"/>
    </source>
</evidence>
<accession>A0A8J2XTF5</accession>
<gene>
    <name evidence="1" type="ORF">GCM10011511_28700</name>
</gene>
<proteinExistence type="predicted"/>
<sequence>MGNSRDSVAWARVSALLGEVSRKEFEDKAEKKTAQFTDYLKILCDKSASYEQLDKAVAQAITLFVNEDAVVETSSNNRNTILRLRIRDYLKKVKQIQYDKIEIKWTHVQYVGDLKPAPDGNLYGTVSFEQEFRGYRDGKLVYSDVTLKHANVVLKTYKKTYEGSTRKIWDVLLSDIGVEATKSI</sequence>
<comment type="caution">
    <text evidence="1">The sequence shown here is derived from an EMBL/GenBank/DDBJ whole genome shotgun (WGS) entry which is preliminary data.</text>
</comment>
<dbReference type="Proteomes" id="UP000607559">
    <property type="component" value="Unassembled WGS sequence"/>
</dbReference>
<organism evidence="1 2">
    <name type="scientific">Puia dinghuensis</name>
    <dbReference type="NCBI Taxonomy" id="1792502"/>
    <lineage>
        <taxon>Bacteria</taxon>
        <taxon>Pseudomonadati</taxon>
        <taxon>Bacteroidota</taxon>
        <taxon>Chitinophagia</taxon>
        <taxon>Chitinophagales</taxon>
        <taxon>Chitinophagaceae</taxon>
        <taxon>Puia</taxon>
    </lineage>
</organism>
<dbReference type="EMBL" id="BMJC01000003">
    <property type="protein sequence ID" value="GGB03673.1"/>
    <property type="molecule type" value="Genomic_DNA"/>
</dbReference>
<keyword evidence="2" id="KW-1185">Reference proteome</keyword>
<dbReference type="AlphaFoldDB" id="A0A8J2XTF5"/>
<reference evidence="1" key="2">
    <citation type="submission" date="2020-09" db="EMBL/GenBank/DDBJ databases">
        <authorList>
            <person name="Sun Q."/>
            <person name="Zhou Y."/>
        </authorList>
    </citation>
    <scope>NUCLEOTIDE SEQUENCE</scope>
    <source>
        <strain evidence="1">CGMCC 1.15448</strain>
    </source>
</reference>
<reference evidence="1" key="1">
    <citation type="journal article" date="2014" name="Int. J. Syst. Evol. Microbiol.">
        <title>Complete genome sequence of Corynebacterium casei LMG S-19264T (=DSM 44701T), isolated from a smear-ripened cheese.</title>
        <authorList>
            <consortium name="US DOE Joint Genome Institute (JGI-PGF)"/>
            <person name="Walter F."/>
            <person name="Albersmeier A."/>
            <person name="Kalinowski J."/>
            <person name="Ruckert C."/>
        </authorList>
    </citation>
    <scope>NUCLEOTIDE SEQUENCE</scope>
    <source>
        <strain evidence="1">CGMCC 1.15448</strain>
    </source>
</reference>